<dbReference type="SUPFAM" id="SSF89733">
    <property type="entry name" value="L-sulfolactate dehydrogenase-like"/>
    <property type="match status" value="1"/>
</dbReference>
<comment type="caution">
    <text evidence="3">The sequence shown here is derived from an EMBL/GenBank/DDBJ whole genome shotgun (WGS) entry which is preliminary data.</text>
</comment>
<proteinExistence type="inferred from homology"/>
<evidence type="ECO:0000256" key="1">
    <source>
        <dbReference type="ARBA" id="ARBA00006056"/>
    </source>
</evidence>
<gene>
    <name evidence="3" type="ORF">G4Z14_13575</name>
</gene>
<dbReference type="InterPro" id="IPR003767">
    <property type="entry name" value="Malate/L-lactate_DH-like"/>
</dbReference>
<keyword evidence="2" id="KW-0560">Oxidoreductase</keyword>
<dbReference type="PANTHER" id="PTHR11091:SF0">
    <property type="entry name" value="MALATE DEHYDROGENASE"/>
    <property type="match status" value="1"/>
</dbReference>
<comment type="similarity">
    <text evidence="1">Belongs to the LDH2/MDH2 oxidoreductase family.</text>
</comment>
<dbReference type="Proteomes" id="UP000477782">
    <property type="component" value="Unassembled WGS sequence"/>
</dbReference>
<dbReference type="AlphaFoldDB" id="A0A6M0QV84"/>
<dbReference type="InterPro" id="IPR036111">
    <property type="entry name" value="Mal/L-sulfo/L-lacto_DH-like_sf"/>
</dbReference>
<reference evidence="3 4" key="1">
    <citation type="submission" date="2020-02" db="EMBL/GenBank/DDBJ databases">
        <authorList>
            <person name="Chen W.-M."/>
        </authorList>
    </citation>
    <scope>NUCLEOTIDE SEQUENCE [LARGE SCALE GENOMIC DNA]</scope>
    <source>
        <strain evidence="3 4">KMS-5</strain>
    </source>
</reference>
<organism evidence="3 4">
    <name type="scientific">Tabrizicola oligotrophica</name>
    <dbReference type="NCBI Taxonomy" id="2710650"/>
    <lineage>
        <taxon>Bacteria</taxon>
        <taxon>Pseudomonadati</taxon>
        <taxon>Pseudomonadota</taxon>
        <taxon>Alphaproteobacteria</taxon>
        <taxon>Rhodobacterales</taxon>
        <taxon>Paracoccaceae</taxon>
        <taxon>Tabrizicola</taxon>
    </lineage>
</organism>
<dbReference type="PANTHER" id="PTHR11091">
    <property type="entry name" value="OXIDOREDUCTASE-RELATED"/>
    <property type="match status" value="1"/>
</dbReference>
<dbReference type="RefSeq" id="WP_164626643.1">
    <property type="nucleotide sequence ID" value="NZ_JAAIVJ010000008.1"/>
</dbReference>
<evidence type="ECO:0000313" key="3">
    <source>
        <dbReference type="EMBL" id="NEY91329.1"/>
    </source>
</evidence>
<evidence type="ECO:0000313" key="4">
    <source>
        <dbReference type="Proteomes" id="UP000477782"/>
    </source>
</evidence>
<dbReference type="InterPro" id="IPR043143">
    <property type="entry name" value="Mal/L-sulf/L-lact_DH-like_NADP"/>
</dbReference>
<keyword evidence="4" id="KW-1185">Reference proteome</keyword>
<dbReference type="Pfam" id="PF02615">
    <property type="entry name" value="Ldh_2"/>
    <property type="match status" value="1"/>
</dbReference>
<evidence type="ECO:0000256" key="2">
    <source>
        <dbReference type="ARBA" id="ARBA00023002"/>
    </source>
</evidence>
<dbReference type="EMBL" id="JAAIVJ010000008">
    <property type="protein sequence ID" value="NEY91329.1"/>
    <property type="molecule type" value="Genomic_DNA"/>
</dbReference>
<dbReference type="InterPro" id="IPR043144">
    <property type="entry name" value="Mal/L-sulf/L-lact_DH-like_ah"/>
</dbReference>
<dbReference type="Gene3D" id="3.30.1370.60">
    <property type="entry name" value="Hypothetical oxidoreductase yiak, domain 2"/>
    <property type="match status" value="1"/>
</dbReference>
<accession>A0A6M0QV84</accession>
<dbReference type="GO" id="GO:0016491">
    <property type="term" value="F:oxidoreductase activity"/>
    <property type="evidence" value="ECO:0007669"/>
    <property type="project" value="UniProtKB-KW"/>
</dbReference>
<dbReference type="Gene3D" id="1.10.1530.10">
    <property type="match status" value="1"/>
</dbReference>
<sequence length="342" mass="34568">MGLVEPVRPGGQDVRLTLDEIETLAFDTLVAAGASGAQAVPVAQSIRLAERDGMRSHGLLYLPVYAEHLGCGKVDGQARPQLARPRAGAVVVDAAHGFAHPAIDLGLPVLVEAARECGIAALTLRRSYNCGLLGHHAERIAEAGLIGLGFTHAPASISPVGGKVPVIGTNPFALAVPDGHGGARFVLDQSASVVAKSEVLLRARRGEALPPGWALDAEGQPTTDAAAALKGSMLPAGGVKGFGAGLLVEVLASALAGAVPSREASAFSGPAGGPPGTGQCFIAIDSTAFAAGFADRIEGLALAITAQEGARLPGTRRLVARARTEIEGVEVDADLAARLGRG</sequence>
<protein>
    <submittedName>
        <fullName evidence="3">Ldh family oxidoreductase</fullName>
    </submittedName>
</protein>
<name>A0A6M0QV84_9RHOB</name>